<dbReference type="InterPro" id="IPR023353">
    <property type="entry name" value="LemA-like_dom_sf"/>
</dbReference>
<evidence type="ECO:0000256" key="6">
    <source>
        <dbReference type="SAM" id="Phobius"/>
    </source>
</evidence>
<dbReference type="GO" id="GO:0016020">
    <property type="term" value="C:membrane"/>
    <property type="evidence" value="ECO:0007669"/>
    <property type="project" value="UniProtKB-SubCell"/>
</dbReference>
<dbReference type="PANTHER" id="PTHR34478">
    <property type="entry name" value="PROTEIN LEMA"/>
    <property type="match status" value="1"/>
</dbReference>
<comment type="similarity">
    <text evidence="2">Belongs to the LemA family.</text>
</comment>
<dbReference type="InterPro" id="IPR007156">
    <property type="entry name" value="MamQ_LemA"/>
</dbReference>
<dbReference type="EMBL" id="PIQC01000003">
    <property type="protein sequence ID" value="RUO71977.1"/>
    <property type="molecule type" value="Genomic_DNA"/>
</dbReference>
<keyword evidence="5 6" id="KW-0472">Membrane</keyword>
<gene>
    <name evidence="7" type="ORF">CWI78_04410</name>
</gene>
<evidence type="ECO:0000256" key="2">
    <source>
        <dbReference type="ARBA" id="ARBA00008854"/>
    </source>
</evidence>
<comment type="subcellular location">
    <subcellularLocation>
        <location evidence="1">Membrane</location>
        <topology evidence="1">Single-pass membrane protein</topology>
    </subcellularLocation>
</comment>
<dbReference type="PANTHER" id="PTHR34478:SF1">
    <property type="entry name" value="PROTEIN LEMA"/>
    <property type="match status" value="1"/>
</dbReference>
<dbReference type="AlphaFoldDB" id="A0A432Z284"/>
<proteinExistence type="inferred from homology"/>
<evidence type="ECO:0000256" key="4">
    <source>
        <dbReference type="ARBA" id="ARBA00022989"/>
    </source>
</evidence>
<evidence type="ECO:0000256" key="1">
    <source>
        <dbReference type="ARBA" id="ARBA00004167"/>
    </source>
</evidence>
<evidence type="ECO:0000256" key="3">
    <source>
        <dbReference type="ARBA" id="ARBA00022692"/>
    </source>
</evidence>
<accession>A0A432Z284</accession>
<protein>
    <submittedName>
        <fullName evidence="7">LemA family protein</fullName>
    </submittedName>
</protein>
<dbReference type="Gene3D" id="1.20.1440.20">
    <property type="entry name" value="LemA-like domain"/>
    <property type="match status" value="1"/>
</dbReference>
<organism evidence="7 8">
    <name type="scientific">Idiomarina ramblicola</name>
    <dbReference type="NCBI Taxonomy" id="263724"/>
    <lineage>
        <taxon>Bacteria</taxon>
        <taxon>Pseudomonadati</taxon>
        <taxon>Pseudomonadota</taxon>
        <taxon>Gammaproteobacteria</taxon>
        <taxon>Alteromonadales</taxon>
        <taxon>Idiomarinaceae</taxon>
        <taxon>Idiomarina</taxon>
    </lineage>
</organism>
<sequence>MLTLIVLGFVVLIFIIAFISMYNTIISKHNLVKRAWSDVANYERQKVNILDSLEPVVDQYTSHEASTLKDITELRQNIKSLDGKEPDVETLGQIQKQTDELIKGMSITVESYPDLKANTVYLDLMGQIKDQNENVGAAISIFNRNVEIFNSYIESFPSNIVNGMSAKKNRITEFSDSITDQNIEYKPSF</sequence>
<name>A0A432Z284_9GAMM</name>
<feature type="transmembrane region" description="Helical" evidence="6">
    <location>
        <begin position="6"/>
        <end position="25"/>
    </location>
</feature>
<dbReference type="OrthoDB" id="9804152at2"/>
<keyword evidence="4 6" id="KW-1133">Transmembrane helix</keyword>
<dbReference type="Proteomes" id="UP000288058">
    <property type="component" value="Unassembled WGS sequence"/>
</dbReference>
<dbReference type="SUPFAM" id="SSF140478">
    <property type="entry name" value="LemA-like"/>
    <property type="match status" value="1"/>
</dbReference>
<evidence type="ECO:0000256" key="5">
    <source>
        <dbReference type="ARBA" id="ARBA00023136"/>
    </source>
</evidence>
<evidence type="ECO:0000313" key="7">
    <source>
        <dbReference type="EMBL" id="RUO71977.1"/>
    </source>
</evidence>
<comment type="caution">
    <text evidence="7">The sequence shown here is derived from an EMBL/GenBank/DDBJ whole genome shotgun (WGS) entry which is preliminary data.</text>
</comment>
<keyword evidence="8" id="KW-1185">Reference proteome</keyword>
<dbReference type="Pfam" id="PF04011">
    <property type="entry name" value="LemA"/>
    <property type="match status" value="1"/>
</dbReference>
<reference evidence="8" key="1">
    <citation type="journal article" date="2018" name="Front. Microbiol.">
        <title>Genome-Based Analysis Reveals the Taxonomy and Diversity of the Family Idiomarinaceae.</title>
        <authorList>
            <person name="Liu Y."/>
            <person name="Lai Q."/>
            <person name="Shao Z."/>
        </authorList>
    </citation>
    <scope>NUCLEOTIDE SEQUENCE [LARGE SCALE GENOMIC DNA]</scope>
    <source>
        <strain evidence="8">R22</strain>
    </source>
</reference>
<keyword evidence="3 6" id="KW-0812">Transmembrane</keyword>
<evidence type="ECO:0000313" key="8">
    <source>
        <dbReference type="Proteomes" id="UP000288058"/>
    </source>
</evidence>